<dbReference type="NCBIfam" id="NF041083">
    <property type="entry name" value="thermosome_beta"/>
    <property type="match status" value="1"/>
</dbReference>
<keyword evidence="5 7" id="KW-0067">ATP-binding</keyword>
<name>A0AA86NX46_9EUKA</name>
<evidence type="ECO:0000256" key="8">
    <source>
        <dbReference type="RuleBase" id="RU365042"/>
    </source>
</evidence>
<comment type="caution">
    <text evidence="10">The sequence shown here is derived from an EMBL/GenBank/DDBJ whole genome shotgun (WGS) entry which is preliminary data.</text>
</comment>
<dbReference type="InterPro" id="IPR002423">
    <property type="entry name" value="Cpn60/GroEL/TCP-1"/>
</dbReference>
<evidence type="ECO:0000256" key="7">
    <source>
        <dbReference type="RuleBase" id="RU004187"/>
    </source>
</evidence>
<reference evidence="11 12" key="2">
    <citation type="submission" date="2024-07" db="EMBL/GenBank/DDBJ databases">
        <authorList>
            <person name="Akdeniz Z."/>
        </authorList>
    </citation>
    <scope>NUCLEOTIDE SEQUENCE [LARGE SCALE GENOMIC DNA]</scope>
</reference>
<comment type="similarity">
    <text evidence="2 7">Belongs to the TCP-1 chaperonin family.</text>
</comment>
<dbReference type="AlphaFoldDB" id="A0AA86NX46"/>
<dbReference type="FunFam" id="3.30.260.10:FF:000022">
    <property type="entry name" value="T-complex protein 1 subunit eta"/>
    <property type="match status" value="1"/>
</dbReference>
<dbReference type="Gene3D" id="1.10.560.10">
    <property type="entry name" value="GroEL-like equatorial domain"/>
    <property type="match status" value="1"/>
</dbReference>
<dbReference type="SUPFAM" id="SSF48592">
    <property type="entry name" value="GroEL equatorial domain-like"/>
    <property type="match status" value="1"/>
</dbReference>
<dbReference type="InterPro" id="IPR027410">
    <property type="entry name" value="TCP-1-like_intermed_sf"/>
</dbReference>
<dbReference type="PRINTS" id="PR00304">
    <property type="entry name" value="TCOMPLEXTCP1"/>
</dbReference>
<evidence type="ECO:0000313" key="10">
    <source>
        <dbReference type="EMBL" id="CAI9926284.1"/>
    </source>
</evidence>
<dbReference type="FunFam" id="3.50.7.10:FF:000006">
    <property type="entry name" value="T-complex protein 1 subunit eta"/>
    <property type="match status" value="1"/>
</dbReference>
<evidence type="ECO:0000256" key="6">
    <source>
        <dbReference type="ARBA" id="ARBA00023186"/>
    </source>
</evidence>
<dbReference type="PANTHER" id="PTHR11353">
    <property type="entry name" value="CHAPERONIN"/>
    <property type="match status" value="1"/>
</dbReference>
<feature type="region of interest" description="Disordered" evidence="9">
    <location>
        <begin position="534"/>
        <end position="583"/>
    </location>
</feature>
<dbReference type="InterPro" id="IPR054827">
    <property type="entry name" value="thermosome_alpha"/>
</dbReference>
<organism evidence="10">
    <name type="scientific">Hexamita inflata</name>
    <dbReference type="NCBI Taxonomy" id="28002"/>
    <lineage>
        <taxon>Eukaryota</taxon>
        <taxon>Metamonada</taxon>
        <taxon>Diplomonadida</taxon>
        <taxon>Hexamitidae</taxon>
        <taxon>Hexamitinae</taxon>
        <taxon>Hexamita</taxon>
    </lineage>
</organism>
<evidence type="ECO:0000313" key="11">
    <source>
        <dbReference type="EMBL" id="CAL6019103.1"/>
    </source>
</evidence>
<dbReference type="SUPFAM" id="SSF54849">
    <property type="entry name" value="GroEL-intermediate domain like"/>
    <property type="match status" value="1"/>
</dbReference>
<dbReference type="GO" id="GO:0140662">
    <property type="term" value="F:ATP-dependent protein folding chaperone"/>
    <property type="evidence" value="ECO:0007669"/>
    <property type="project" value="InterPro"/>
</dbReference>
<dbReference type="PROSITE" id="PS00751">
    <property type="entry name" value="TCP1_2"/>
    <property type="match status" value="1"/>
</dbReference>
<reference evidence="10" key="1">
    <citation type="submission" date="2023-06" db="EMBL/GenBank/DDBJ databases">
        <authorList>
            <person name="Kurt Z."/>
        </authorList>
    </citation>
    <scope>NUCLEOTIDE SEQUENCE</scope>
</reference>
<keyword evidence="12" id="KW-1185">Reference proteome</keyword>
<evidence type="ECO:0000256" key="1">
    <source>
        <dbReference type="ARBA" id="ARBA00004496"/>
    </source>
</evidence>
<dbReference type="Pfam" id="PF00118">
    <property type="entry name" value="Cpn60_TCP1"/>
    <property type="match status" value="1"/>
</dbReference>
<accession>A0AA86NX46</accession>
<dbReference type="PROSITE" id="PS00995">
    <property type="entry name" value="TCP1_3"/>
    <property type="match status" value="1"/>
</dbReference>
<evidence type="ECO:0000256" key="9">
    <source>
        <dbReference type="SAM" id="MobiDB-lite"/>
    </source>
</evidence>
<dbReference type="Gene3D" id="3.50.7.10">
    <property type="entry name" value="GroEL"/>
    <property type="match status" value="1"/>
</dbReference>
<dbReference type="FunFam" id="1.10.560.10:FF:000017">
    <property type="entry name" value="T-complex protein 1 subunit eta"/>
    <property type="match status" value="1"/>
</dbReference>
<dbReference type="Gene3D" id="3.30.260.10">
    <property type="entry name" value="TCP-1-like chaperonin intermediate domain"/>
    <property type="match status" value="1"/>
</dbReference>
<dbReference type="SUPFAM" id="SSF52029">
    <property type="entry name" value="GroEL apical domain-like"/>
    <property type="match status" value="1"/>
</dbReference>
<proteinExistence type="inferred from homology"/>
<evidence type="ECO:0000256" key="3">
    <source>
        <dbReference type="ARBA" id="ARBA00022490"/>
    </source>
</evidence>
<dbReference type="InterPro" id="IPR017998">
    <property type="entry name" value="Chaperone_TCP-1"/>
</dbReference>
<dbReference type="GO" id="GO:0005832">
    <property type="term" value="C:chaperonin-containing T-complex"/>
    <property type="evidence" value="ECO:0007669"/>
    <property type="project" value="UniProtKB-ARBA"/>
</dbReference>
<evidence type="ECO:0000256" key="2">
    <source>
        <dbReference type="ARBA" id="ARBA00008020"/>
    </source>
</evidence>
<dbReference type="InterPro" id="IPR012720">
    <property type="entry name" value="Chap_CCT_eta"/>
</dbReference>
<evidence type="ECO:0000256" key="4">
    <source>
        <dbReference type="ARBA" id="ARBA00022741"/>
    </source>
</evidence>
<dbReference type="InterPro" id="IPR053374">
    <property type="entry name" value="TCP-1_chaperonin"/>
</dbReference>
<comment type="subunit">
    <text evidence="8">Heterooligomeric complex that forms two stacked rings.</text>
</comment>
<dbReference type="NCBIfam" id="NF041082">
    <property type="entry name" value="thermosome_alpha"/>
    <property type="match status" value="1"/>
</dbReference>
<protein>
    <recommendedName>
        <fullName evidence="8">T-complex protein 1 subunit eta</fullName>
        <shortName evidence="8">TCP-1-eta</shortName>
    </recommendedName>
    <alternativeName>
        <fullName evidence="8">CCT-eta</fullName>
    </alternativeName>
</protein>
<gene>
    <name evidence="10" type="ORF">HINF_LOCUS13929</name>
    <name evidence="11" type="ORF">HINF_LOCUS26787</name>
</gene>
<dbReference type="InterPro" id="IPR002194">
    <property type="entry name" value="Chaperonin_TCP-1_CS"/>
</dbReference>
<dbReference type="InterPro" id="IPR027409">
    <property type="entry name" value="GroEL-like_apical_dom_sf"/>
</dbReference>
<dbReference type="EMBL" id="CAXDID020000082">
    <property type="protein sequence ID" value="CAL6019103.1"/>
    <property type="molecule type" value="Genomic_DNA"/>
</dbReference>
<keyword evidence="3 8" id="KW-0963">Cytoplasm</keyword>
<keyword evidence="4 7" id="KW-0547">Nucleotide-binding</keyword>
<comment type="function">
    <text evidence="8">Molecular chaperone; assists the folding of proteins upon ATP hydrolysis. Known to play a role, in vitro, in the folding of actin and tubulin.</text>
</comment>
<dbReference type="GO" id="GO:0016887">
    <property type="term" value="F:ATP hydrolysis activity"/>
    <property type="evidence" value="ECO:0007669"/>
    <property type="project" value="InterPro"/>
</dbReference>
<evidence type="ECO:0000256" key="5">
    <source>
        <dbReference type="ARBA" id="ARBA00022840"/>
    </source>
</evidence>
<sequence>MSSQFGLQPAIVVLKEGTDTTQGTGQLLTNIKSCVTLGDIVKSTLGPRGMDKMIVKGGNATVSNDGATILELLDVVHPAARCLVDISKSQDSEIGDGTTSVCVIAASLLKQAAPLVEEGVHPRLIVRAYKKALNICVDRIRQVEMKEYPDSHAHMKKLASTAMNSKLIAPCKEQFSEMVVNAVEALDKNENCLDMSMLGVKKVLGGALQDSFLVQGVAFKKTFTYAGYEQQKKLLNDPKILLLNFELEWSAEKDKAEIHLSDPEKFKSIVEAEYAIIYGKLDKIKASGATLVFSNKSIGDLATQYFADAGIFSAGRVADDDMKRIQMATNARIITAVSDIGAEVLGSCRLFEEKQVGAERFNFLTGFDKVNVATVILRGGAEQFIAESERSLHDAIMVVRRAFKNPSVIAGAGSIEMQLSQLLSRFAKTIPGKEQVLIEAFATALEVIPKALADNAGFDSTDILNQMRAKHAKAIRSDEVCWFGVDINNDCTTIDAFANNIWEPSNIRVNALRSATEAACIVLLVDQTFNLPSDSQNVNEQKSERDKMKKKLDAAGLKPSVGSDGKPGPALARQMGAAAKRLK</sequence>
<dbReference type="NCBIfam" id="TIGR02345">
    <property type="entry name" value="chap_CCT_eta"/>
    <property type="match status" value="1"/>
</dbReference>
<dbReference type="CDD" id="cd03340">
    <property type="entry name" value="TCP1_eta"/>
    <property type="match status" value="1"/>
</dbReference>
<dbReference type="GO" id="GO:0005524">
    <property type="term" value="F:ATP binding"/>
    <property type="evidence" value="ECO:0007669"/>
    <property type="project" value="UniProtKB-KW"/>
</dbReference>
<dbReference type="InterPro" id="IPR027413">
    <property type="entry name" value="GROEL-like_equatorial_sf"/>
</dbReference>
<dbReference type="EMBL" id="CATOUU010000367">
    <property type="protein sequence ID" value="CAI9926284.1"/>
    <property type="molecule type" value="Genomic_DNA"/>
</dbReference>
<evidence type="ECO:0000313" key="12">
    <source>
        <dbReference type="Proteomes" id="UP001642409"/>
    </source>
</evidence>
<feature type="compositionally biased region" description="Basic and acidic residues" evidence="9">
    <location>
        <begin position="541"/>
        <end position="553"/>
    </location>
</feature>
<keyword evidence="6 7" id="KW-0143">Chaperone</keyword>
<comment type="subcellular location">
    <subcellularLocation>
        <location evidence="1 8">Cytoplasm</location>
    </subcellularLocation>
</comment>
<dbReference type="Proteomes" id="UP001642409">
    <property type="component" value="Unassembled WGS sequence"/>
</dbReference>
<dbReference type="GO" id="GO:0051082">
    <property type="term" value="F:unfolded protein binding"/>
    <property type="evidence" value="ECO:0007669"/>
    <property type="project" value="InterPro"/>
</dbReference>
<dbReference type="PROSITE" id="PS00750">
    <property type="entry name" value="TCP1_1"/>
    <property type="match status" value="1"/>
</dbReference>